<reference evidence="5 6" key="1">
    <citation type="submission" date="2016-11" db="EMBL/GenBank/DDBJ databases">
        <authorList>
            <person name="Jaros S."/>
            <person name="Januszkiewicz K."/>
            <person name="Wedrychowicz H."/>
        </authorList>
    </citation>
    <scope>NUCLEOTIDE SEQUENCE [LARGE SCALE GENOMIC DNA]</scope>
    <source>
        <strain evidence="5 6">DSM 14809</strain>
    </source>
</reference>
<keyword evidence="2" id="KW-0184">Conjugation</keyword>
<evidence type="ECO:0000313" key="5">
    <source>
        <dbReference type="EMBL" id="SHI50312.1"/>
    </source>
</evidence>
<dbReference type="RefSeq" id="WP_072912359.1">
    <property type="nucleotide sequence ID" value="NZ_FQYQ01000002.1"/>
</dbReference>
<protein>
    <submittedName>
        <fullName evidence="5">MobA/MobL family protein</fullName>
    </submittedName>
</protein>
<accession>A0A1M6BNN1</accession>
<comment type="similarity">
    <text evidence="1">Belongs to the MobA/MobL family.</text>
</comment>
<proteinExistence type="inferred from homology"/>
<keyword evidence="6" id="KW-1185">Reference proteome</keyword>
<sequence>MNYFHLEAKVISRGAGRSAVASSAYASCSELYNDYDGVTHDYRNKTGLVHSEVMLPPMAPAEWADREKLWNAVEKVEKTRDSRLSRELVVALPRELDSAVWVEMLEKYLNEECISKGMCADFSIHDVNKYNPHAHIMLTMRPLNDDGSWQAKTQKEYICYKDGVEKGFTAEEFRAAKDLGWEKQYLYSIPGKKKKIYLTPAQAATIEGSKRTSKYPKSSKYGRQNPICEEWNSDKQLQTWRESWEGTINSYQERYGIAERVSCKSHAARGIKEQPTIHEGYYARNMEKEGLVSDRCEINRQIKADNSLLRKLQKEVKAYSKAAADNIPAIASKLEKFFKSLVVYTFQLHLKTKQKKAAEKRLGELKELKTIYEDCTSNISSRAKDRKETNAMLKNLKPYQKVKFIKYTSHVTVLTEEIEEFKSERAAALSRYGMPEGTRITDIRKAIKEAEGIVDKLGGQIPEIKKSKEDTLEKYKDEIHALSSDMFAQISEERTKVHSEYEDESRQLLKDSLKASFDKDLFNKTTKEVNAELSEIEPSVMPEMEHKRRSLVADLRADKELAARTPRKVKEKDKDKGMSL</sequence>
<evidence type="ECO:0000256" key="3">
    <source>
        <dbReference type="SAM" id="MobiDB-lite"/>
    </source>
</evidence>
<feature type="region of interest" description="Disordered" evidence="3">
    <location>
        <begin position="557"/>
        <end position="580"/>
    </location>
</feature>
<dbReference type="Proteomes" id="UP000184185">
    <property type="component" value="Unassembled WGS sequence"/>
</dbReference>
<dbReference type="Gene3D" id="3.30.930.30">
    <property type="match status" value="1"/>
</dbReference>
<dbReference type="AlphaFoldDB" id="A0A1M6BNN1"/>
<organism evidence="5 6">
    <name type="scientific">Pseudobutyrivibrio xylanivorans DSM 14809</name>
    <dbReference type="NCBI Taxonomy" id="1123012"/>
    <lineage>
        <taxon>Bacteria</taxon>
        <taxon>Bacillati</taxon>
        <taxon>Bacillota</taxon>
        <taxon>Clostridia</taxon>
        <taxon>Lachnospirales</taxon>
        <taxon>Lachnospiraceae</taxon>
        <taxon>Pseudobutyrivibrio</taxon>
    </lineage>
</organism>
<evidence type="ECO:0000259" key="4">
    <source>
        <dbReference type="Pfam" id="PF03389"/>
    </source>
</evidence>
<name>A0A1M6BNN1_PSEXY</name>
<feature type="domain" description="MobA/MobL protein" evidence="4">
    <location>
        <begin position="17"/>
        <end position="288"/>
    </location>
</feature>
<dbReference type="EMBL" id="FQYQ01000002">
    <property type="protein sequence ID" value="SHI50312.1"/>
    <property type="molecule type" value="Genomic_DNA"/>
</dbReference>
<dbReference type="NCBIfam" id="NF041496">
    <property type="entry name" value="MobQ"/>
    <property type="match status" value="1"/>
</dbReference>
<dbReference type="OrthoDB" id="1826980at2"/>
<dbReference type="InterPro" id="IPR005053">
    <property type="entry name" value="MobA_MobL"/>
</dbReference>
<gene>
    <name evidence="5" type="ORF">SAMN02745725_00537</name>
</gene>
<evidence type="ECO:0000256" key="2">
    <source>
        <dbReference type="ARBA" id="ARBA00022971"/>
    </source>
</evidence>
<dbReference type="Pfam" id="PF03389">
    <property type="entry name" value="MobA_MobL"/>
    <property type="match status" value="1"/>
</dbReference>
<evidence type="ECO:0000256" key="1">
    <source>
        <dbReference type="ARBA" id="ARBA00010873"/>
    </source>
</evidence>
<evidence type="ECO:0000313" key="6">
    <source>
        <dbReference type="Proteomes" id="UP000184185"/>
    </source>
</evidence>